<evidence type="ECO:0000256" key="7">
    <source>
        <dbReference type="ARBA" id="ARBA00022958"/>
    </source>
</evidence>
<dbReference type="Pfam" id="PF06736">
    <property type="entry name" value="TMEM175"/>
    <property type="match status" value="1"/>
</dbReference>
<keyword evidence="11" id="KW-0407">Ion channel</keyword>
<feature type="transmembrane region" description="Helical" evidence="13">
    <location>
        <begin position="57"/>
        <end position="76"/>
    </location>
</feature>
<evidence type="ECO:0000256" key="5">
    <source>
        <dbReference type="ARBA" id="ARBA00022692"/>
    </source>
</evidence>
<feature type="transmembrane region" description="Helical" evidence="13">
    <location>
        <begin position="88"/>
        <end position="105"/>
    </location>
</feature>
<feature type="transmembrane region" description="Helical" evidence="13">
    <location>
        <begin position="117"/>
        <end position="137"/>
    </location>
</feature>
<keyword evidence="3" id="KW-0813">Transport</keyword>
<protein>
    <recommendedName>
        <fullName evidence="15">DUF1211 domain-containing protein</fullName>
    </recommendedName>
</protein>
<evidence type="ECO:0000256" key="4">
    <source>
        <dbReference type="ARBA" id="ARBA00022538"/>
    </source>
</evidence>
<evidence type="ECO:0000313" key="14">
    <source>
        <dbReference type="EMBL" id="OQA58046.1"/>
    </source>
</evidence>
<evidence type="ECO:0000256" key="13">
    <source>
        <dbReference type="SAM" id="Phobius"/>
    </source>
</evidence>
<comment type="similarity">
    <text evidence="2">Belongs to the TMEM175 family.</text>
</comment>
<keyword evidence="10 13" id="KW-0472">Membrane</keyword>
<name>A0A1V5SU38_9BACT</name>
<evidence type="ECO:0008006" key="15">
    <source>
        <dbReference type="Google" id="ProtNLM"/>
    </source>
</evidence>
<comment type="catalytic activity">
    <reaction evidence="12">
        <text>K(+)(in) = K(+)(out)</text>
        <dbReference type="Rhea" id="RHEA:29463"/>
        <dbReference type="ChEBI" id="CHEBI:29103"/>
    </reaction>
</comment>
<comment type="caution">
    <text evidence="14">The sequence shown here is derived from an EMBL/GenBank/DDBJ whole genome shotgun (WGS) entry which is preliminary data.</text>
</comment>
<keyword evidence="8 13" id="KW-1133">Transmembrane helix</keyword>
<dbReference type="PANTHER" id="PTHR31462">
    <property type="entry name" value="ENDOSOMAL/LYSOSOMAL POTASSIUM CHANNEL TMEM175"/>
    <property type="match status" value="1"/>
</dbReference>
<dbReference type="PANTHER" id="PTHR31462:SF5">
    <property type="entry name" value="ENDOSOMAL_LYSOSOMAL PROTON CHANNEL TMEM175"/>
    <property type="match status" value="1"/>
</dbReference>
<dbReference type="GO" id="GO:0005267">
    <property type="term" value="F:potassium channel activity"/>
    <property type="evidence" value="ECO:0007669"/>
    <property type="project" value="UniProtKB-KW"/>
</dbReference>
<evidence type="ECO:0000256" key="8">
    <source>
        <dbReference type="ARBA" id="ARBA00022989"/>
    </source>
</evidence>
<dbReference type="InterPro" id="IPR010617">
    <property type="entry name" value="TMEM175-like"/>
</dbReference>
<proteinExistence type="inferred from homology"/>
<sequence>MSQDKFELSSERIQSLTDGIFAFAMTLLVINIDLPSTPHKIDPELLGKYLFSLWPDFFHYVLSFILLSLFWVEHHQQFYYIKKINRKALWINILNLLFVALFPFSTSLMGDYSSQSIAAAFFISNLLVIKIFLYLNWVNAISNKELIVSDINEEIIFEKKSHHLFFIITSLIGLVLAFIIPEWSTLPFVLTFFHRSILKNKKKLYNK</sequence>
<reference evidence="14" key="1">
    <citation type="submission" date="2017-02" db="EMBL/GenBank/DDBJ databases">
        <title>Delving into the versatile metabolic prowess of the omnipresent phylum Bacteroidetes.</title>
        <authorList>
            <person name="Nobu M.K."/>
            <person name="Mei R."/>
            <person name="Narihiro T."/>
            <person name="Kuroda K."/>
            <person name="Liu W.-T."/>
        </authorList>
    </citation>
    <scope>NUCLEOTIDE SEQUENCE</scope>
    <source>
        <strain evidence="14">ADurb.Bin276</strain>
    </source>
</reference>
<feature type="transmembrane region" description="Helical" evidence="13">
    <location>
        <begin position="164"/>
        <end position="183"/>
    </location>
</feature>
<keyword evidence="5 13" id="KW-0812">Transmembrane</keyword>
<dbReference type="GO" id="GO:0016020">
    <property type="term" value="C:membrane"/>
    <property type="evidence" value="ECO:0007669"/>
    <property type="project" value="UniProtKB-SubCell"/>
</dbReference>
<accession>A0A1V5SU38</accession>
<evidence type="ECO:0000256" key="3">
    <source>
        <dbReference type="ARBA" id="ARBA00022448"/>
    </source>
</evidence>
<comment type="subcellular location">
    <subcellularLocation>
        <location evidence="1">Membrane</location>
        <topology evidence="1">Multi-pass membrane protein</topology>
    </subcellularLocation>
</comment>
<keyword evidence="9" id="KW-0406">Ion transport</keyword>
<dbReference type="AlphaFoldDB" id="A0A1V5SU38"/>
<evidence type="ECO:0000256" key="9">
    <source>
        <dbReference type="ARBA" id="ARBA00023065"/>
    </source>
</evidence>
<evidence type="ECO:0000256" key="10">
    <source>
        <dbReference type="ARBA" id="ARBA00023136"/>
    </source>
</evidence>
<keyword evidence="4" id="KW-0633">Potassium transport</keyword>
<keyword evidence="6" id="KW-0631">Potassium channel</keyword>
<gene>
    <name evidence="14" type="ORF">BWY41_01147</name>
</gene>
<dbReference type="EMBL" id="MWBQ01000081">
    <property type="protein sequence ID" value="OQA58046.1"/>
    <property type="molecule type" value="Genomic_DNA"/>
</dbReference>
<dbReference type="GO" id="GO:0015252">
    <property type="term" value="F:proton channel activity"/>
    <property type="evidence" value="ECO:0007669"/>
    <property type="project" value="InterPro"/>
</dbReference>
<evidence type="ECO:0000256" key="11">
    <source>
        <dbReference type="ARBA" id="ARBA00023303"/>
    </source>
</evidence>
<evidence type="ECO:0000256" key="12">
    <source>
        <dbReference type="ARBA" id="ARBA00034430"/>
    </source>
</evidence>
<evidence type="ECO:0000256" key="2">
    <source>
        <dbReference type="ARBA" id="ARBA00006920"/>
    </source>
</evidence>
<feature type="transmembrane region" description="Helical" evidence="13">
    <location>
        <begin position="20"/>
        <end position="37"/>
    </location>
</feature>
<organism evidence="14">
    <name type="scientific">Candidatus Atribacter allofermentans</name>
    <dbReference type="NCBI Taxonomy" id="1852833"/>
    <lineage>
        <taxon>Bacteria</taxon>
        <taxon>Pseudomonadati</taxon>
        <taxon>Atribacterota</taxon>
        <taxon>Atribacteria</taxon>
        <taxon>Atribacterales</taxon>
        <taxon>Atribacteraceae</taxon>
        <taxon>Atribacter</taxon>
    </lineage>
</organism>
<dbReference type="Proteomes" id="UP000485569">
    <property type="component" value="Unassembled WGS sequence"/>
</dbReference>
<evidence type="ECO:0000256" key="1">
    <source>
        <dbReference type="ARBA" id="ARBA00004141"/>
    </source>
</evidence>
<keyword evidence="7" id="KW-0630">Potassium</keyword>
<evidence type="ECO:0000256" key="6">
    <source>
        <dbReference type="ARBA" id="ARBA00022826"/>
    </source>
</evidence>